<dbReference type="PANTHER" id="PTHR30189:SF1">
    <property type="entry name" value="LPS-ASSEMBLY PROTEIN LPTD"/>
    <property type="match status" value="1"/>
</dbReference>
<dbReference type="InterPro" id="IPR050218">
    <property type="entry name" value="LptD"/>
</dbReference>
<dbReference type="Proteomes" id="UP000220246">
    <property type="component" value="Unassembled WGS sequence"/>
</dbReference>
<gene>
    <name evidence="1" type="primary">lptD</name>
    <name evidence="3" type="ORF">CRM82_02705</name>
</gene>
<dbReference type="GO" id="GO:0043165">
    <property type="term" value="P:Gram-negative-bacterium-type cell outer membrane assembly"/>
    <property type="evidence" value="ECO:0007669"/>
    <property type="project" value="UniProtKB-UniRule"/>
</dbReference>
<reference evidence="4" key="1">
    <citation type="submission" date="2017-09" db="EMBL/GenBank/DDBJ databases">
        <title>FDA dAtabase for Regulatory Grade micrObial Sequences (FDA-ARGOS): Supporting development and validation of Infectious Disease Dx tests.</title>
        <authorList>
            <person name="Minogue T."/>
            <person name="Wolcott M."/>
            <person name="Wasieloski L."/>
            <person name="Aguilar W."/>
            <person name="Moore D."/>
            <person name="Tallon L."/>
            <person name="Sadzewicz L."/>
            <person name="Ott S."/>
            <person name="Zhao X."/>
            <person name="Nagaraj S."/>
            <person name="Vavikolanu K."/>
            <person name="Aluvathingal J."/>
            <person name="Nadendla S."/>
            <person name="Sichtig H."/>
        </authorList>
    </citation>
    <scope>NUCLEOTIDE SEQUENCE [LARGE SCALE GENOMIC DNA]</scope>
    <source>
        <strain evidence="4">FDAARGOS_394</strain>
    </source>
</reference>
<dbReference type="GO" id="GO:1990351">
    <property type="term" value="C:transporter complex"/>
    <property type="evidence" value="ECO:0007669"/>
    <property type="project" value="TreeGrafter"/>
</dbReference>
<comment type="similarity">
    <text evidence="1">Belongs to the LptD family.</text>
</comment>
<dbReference type="InterPro" id="IPR020889">
    <property type="entry name" value="LipoPS_assembly_LptD"/>
</dbReference>
<dbReference type="Pfam" id="PF04453">
    <property type="entry name" value="LptD"/>
    <property type="match status" value="1"/>
</dbReference>
<dbReference type="OrthoDB" id="9760225at2"/>
<feature type="domain" description="LptD C-terminal" evidence="2">
    <location>
        <begin position="319"/>
        <end position="681"/>
    </location>
</feature>
<keyword evidence="4" id="KW-1185">Reference proteome</keyword>
<feature type="chain" id="PRO_5013408715" description="LPS-assembly protein LptD" evidence="1">
    <location>
        <begin position="41"/>
        <end position="805"/>
    </location>
</feature>
<organism evidence="3 4">
    <name type="scientific">Comamonas terrigena</name>
    <dbReference type="NCBI Taxonomy" id="32013"/>
    <lineage>
        <taxon>Bacteria</taxon>
        <taxon>Pseudomonadati</taxon>
        <taxon>Pseudomonadota</taxon>
        <taxon>Betaproteobacteria</taxon>
        <taxon>Burkholderiales</taxon>
        <taxon>Comamonadaceae</taxon>
        <taxon>Comamonas</taxon>
    </lineage>
</organism>
<dbReference type="AlphaFoldDB" id="A0A2A7UZS1"/>
<comment type="subunit">
    <text evidence="1">Component of the lipopolysaccharide transport and assembly complex. Interacts with LptE and LptA.</text>
</comment>
<dbReference type="GO" id="GO:0015920">
    <property type="term" value="P:lipopolysaccharide transport"/>
    <property type="evidence" value="ECO:0007669"/>
    <property type="project" value="InterPro"/>
</dbReference>
<proteinExistence type="inferred from homology"/>
<comment type="caution">
    <text evidence="1">Lacks conserved residue(s) required for the propagation of feature annotation.</text>
</comment>
<evidence type="ECO:0000313" key="4">
    <source>
        <dbReference type="Proteomes" id="UP000220246"/>
    </source>
</evidence>
<dbReference type="EMBL" id="PDEA01000001">
    <property type="protein sequence ID" value="PEH90829.1"/>
    <property type="molecule type" value="Genomic_DNA"/>
</dbReference>
<sequence precursor="true">MSARLLPPALSVTSRCAPPRGAVVRPLAAAALLACSGAWAQTAPPDGGGDLPPLQLKPSSQLLEKLPSTVEDQLPSYVRGDHVTGQADVRAQVSGNAELRKGDMVVRADRVDYSVAEDLVDAEGSVHINKGGDVYQGTALKLHVDAFQGQFNDASYQFLQTQAHGDASRVDFIDRDRSVVHDATYTTCLRDDSASWEPDWVLRAKTIQLDRAEEVGYAKDAVLEFKGVPVLPVPAVSFPLSDKRKSGLLPPSIGIDSVNGMEYAQPYYWNLAPNRDAILTPTVMSKRGLGLAGEFRYLEPKYSGELTLEAMPEDKLRDRDRWGYSWKHRQSFDSPIGGLGLSFDVNRVSDGNYWRDFTRASKLLRERLVPSTGVLSWGRNDHSVTLVMQQWQVQQQVDSPIVPPFDRMPQLVWRYTPYDLPGGLDFSWEADTTRFRAHNLDGSNHIWNGQRSYALAQLSRSFLAPGWFIKPKVQIHTASYQLDNTVINGQTSFQRTLPTFSLDSGLVFERDTTFFGKDYVQTLEPRAFYAYTPYRDQSMLPVYDTARSDFNFASIFMENSYVGQDRIADNNVLTMGLTTRWLDRQTGAEAVRLGIAQRMRFKDQRVTLPGEVQGTESLSDLLLGAGFNWNQRWAFDSTVQYNQDTNRSTRSTVSARYSPGPYRTISMAYRMQRGSSEQVDVGWQWPVAALLGGDFTPPARRNLPGEGRWYTVGRMNYSMQDNKMIDTVVGFEYDSCCWIGRVLVERHQNSIRSSATKLMFQVEFVGFSRLSLGNDPLQSLKDQIPRYRGLRDGTDSVASRFSNYD</sequence>
<name>A0A2A7UZS1_COMTR</name>
<comment type="caution">
    <text evidence="3">The sequence shown here is derived from an EMBL/GenBank/DDBJ whole genome shotgun (WGS) entry which is preliminary data.</text>
</comment>
<keyword evidence="1" id="KW-0732">Signal</keyword>
<protein>
    <recommendedName>
        <fullName evidence="1">LPS-assembly protein LptD</fullName>
    </recommendedName>
</protein>
<feature type="signal peptide" evidence="1">
    <location>
        <begin position="1"/>
        <end position="40"/>
    </location>
</feature>
<keyword evidence="1" id="KW-0472">Membrane</keyword>
<dbReference type="PANTHER" id="PTHR30189">
    <property type="entry name" value="LPS-ASSEMBLY PROTEIN"/>
    <property type="match status" value="1"/>
</dbReference>
<comment type="subcellular location">
    <subcellularLocation>
        <location evidence="1">Cell outer membrane</location>
    </subcellularLocation>
</comment>
<comment type="function">
    <text evidence="1">Together with LptE, is involved in the assembly of lipopolysaccharide (LPS) at the surface of the outer membrane.</text>
</comment>
<evidence type="ECO:0000313" key="3">
    <source>
        <dbReference type="EMBL" id="PEH90829.1"/>
    </source>
</evidence>
<dbReference type="STRING" id="1219032.GCA_001515545_02435"/>
<dbReference type="HAMAP" id="MF_01411">
    <property type="entry name" value="LPS_assembly_LptD"/>
    <property type="match status" value="1"/>
</dbReference>
<keyword evidence="1" id="KW-0998">Cell outer membrane</keyword>
<dbReference type="GeneID" id="80803650"/>
<accession>A0A2A7UZS1</accession>
<evidence type="ECO:0000259" key="2">
    <source>
        <dbReference type="Pfam" id="PF04453"/>
    </source>
</evidence>
<dbReference type="InterPro" id="IPR007543">
    <property type="entry name" value="LptD_C"/>
</dbReference>
<evidence type="ECO:0000256" key="1">
    <source>
        <dbReference type="HAMAP-Rule" id="MF_01411"/>
    </source>
</evidence>
<dbReference type="GO" id="GO:0009279">
    <property type="term" value="C:cell outer membrane"/>
    <property type="evidence" value="ECO:0007669"/>
    <property type="project" value="UniProtKB-SubCell"/>
</dbReference>
<dbReference type="RefSeq" id="WP_098066313.1">
    <property type="nucleotide sequence ID" value="NZ_DALZSI010000011.1"/>
</dbReference>